<feature type="transmembrane region" description="Helical" evidence="18">
    <location>
        <begin position="276"/>
        <end position="297"/>
    </location>
</feature>
<dbReference type="PROSITE" id="PS00154">
    <property type="entry name" value="ATPASE_E1_E2"/>
    <property type="match status" value="1"/>
</dbReference>
<dbReference type="InterPro" id="IPR044492">
    <property type="entry name" value="P_typ_ATPase_HD_dom"/>
</dbReference>
<evidence type="ECO:0000256" key="11">
    <source>
        <dbReference type="ARBA" id="ARBA00022840"/>
    </source>
</evidence>
<evidence type="ECO:0000256" key="4">
    <source>
        <dbReference type="ARBA" id="ARBA00012786"/>
    </source>
</evidence>
<dbReference type="FunFam" id="2.70.150.10:FF:000160">
    <property type="entry name" value="Sarcoplasmic/endoplasmic reticulum calcium ATPase 1"/>
    <property type="match status" value="1"/>
</dbReference>
<comment type="catalytic activity">
    <reaction evidence="17">
        <text>Mg(2+)(out) + ATP + H2O = Mg(2+)(in) + ADP + phosphate + H(+)</text>
        <dbReference type="Rhea" id="RHEA:10260"/>
        <dbReference type="ChEBI" id="CHEBI:15377"/>
        <dbReference type="ChEBI" id="CHEBI:15378"/>
        <dbReference type="ChEBI" id="CHEBI:18420"/>
        <dbReference type="ChEBI" id="CHEBI:30616"/>
        <dbReference type="ChEBI" id="CHEBI:43474"/>
        <dbReference type="ChEBI" id="CHEBI:456216"/>
        <dbReference type="EC" id="7.2.2.14"/>
    </reaction>
</comment>
<dbReference type="AlphaFoldDB" id="A0A7M2Y5F4"/>
<dbReference type="InterPro" id="IPR023299">
    <property type="entry name" value="ATPase_P-typ_cyto_dom_N"/>
</dbReference>
<evidence type="ECO:0000256" key="5">
    <source>
        <dbReference type="ARBA" id="ARBA00013555"/>
    </source>
</evidence>
<keyword evidence="6" id="KW-1003">Cell membrane</keyword>
<dbReference type="SUPFAM" id="SSF81665">
    <property type="entry name" value="Calcium ATPase, transmembrane domain M"/>
    <property type="match status" value="1"/>
</dbReference>
<proteinExistence type="inferred from homology"/>
<dbReference type="SFLD" id="SFLDF00027">
    <property type="entry name" value="p-type_atpase"/>
    <property type="match status" value="1"/>
</dbReference>
<keyword evidence="8" id="KW-0597">Phosphoprotein</keyword>
<feature type="transmembrane region" description="Helical" evidence="18">
    <location>
        <begin position="772"/>
        <end position="795"/>
    </location>
</feature>
<dbReference type="EMBL" id="CP040442">
    <property type="protein sequence ID" value="QOW08874.1"/>
    <property type="molecule type" value="Genomic_DNA"/>
</dbReference>
<feature type="transmembrane region" description="Helical" evidence="18">
    <location>
        <begin position="309"/>
        <end position="333"/>
    </location>
</feature>
<dbReference type="Gene3D" id="3.40.1110.10">
    <property type="entry name" value="Calcium-transporting ATPase, cytoplasmic domain N"/>
    <property type="match status" value="1"/>
</dbReference>
<dbReference type="InterPro" id="IPR001757">
    <property type="entry name" value="P_typ_ATPase"/>
</dbReference>
<keyword evidence="21" id="KW-1185">Reference proteome</keyword>
<dbReference type="GO" id="GO:0015444">
    <property type="term" value="F:P-type magnesium transporter activity"/>
    <property type="evidence" value="ECO:0007669"/>
    <property type="project" value="UniProtKB-EC"/>
</dbReference>
<dbReference type="Gene3D" id="1.20.1110.10">
    <property type="entry name" value="Calcium-transporting ATPase, transmembrane domain"/>
    <property type="match status" value="1"/>
</dbReference>
<keyword evidence="13" id="KW-1278">Translocase</keyword>
<dbReference type="GO" id="GO:0016887">
    <property type="term" value="F:ATP hydrolysis activity"/>
    <property type="evidence" value="ECO:0007669"/>
    <property type="project" value="InterPro"/>
</dbReference>
<organism evidence="20 21">
    <name type="scientific">Kaistella flava</name>
    <name type="common">ex Peng et al. 2021</name>
    <dbReference type="NCBI Taxonomy" id="2038776"/>
    <lineage>
        <taxon>Bacteria</taxon>
        <taxon>Pseudomonadati</taxon>
        <taxon>Bacteroidota</taxon>
        <taxon>Flavobacteriia</taxon>
        <taxon>Flavobacteriales</taxon>
        <taxon>Weeksellaceae</taxon>
        <taxon>Chryseobacterium group</taxon>
        <taxon>Kaistella</taxon>
    </lineage>
</organism>
<dbReference type="RefSeq" id="WP_193812087.1">
    <property type="nucleotide sequence ID" value="NZ_CP040442.1"/>
</dbReference>
<dbReference type="GO" id="GO:0005886">
    <property type="term" value="C:plasma membrane"/>
    <property type="evidence" value="ECO:0007669"/>
    <property type="project" value="UniProtKB-SubCell"/>
</dbReference>
<feature type="domain" description="Cation-transporting P-type ATPase N-terminal" evidence="19">
    <location>
        <begin position="31"/>
        <end position="104"/>
    </location>
</feature>
<gene>
    <name evidence="20" type="primary">mgtA</name>
    <name evidence="20" type="ORF">Q73A0000_00190</name>
</gene>
<reference evidence="20 21" key="1">
    <citation type="submission" date="2019-05" db="EMBL/GenBank/DDBJ databases">
        <title>Chryseobacterium sp. isolated from King George Island, maritime Antarctica.</title>
        <authorList>
            <person name="Peng X."/>
        </authorList>
    </citation>
    <scope>NUCLEOTIDE SEQUENCE [LARGE SCALE GENOMIC DNA]</scope>
    <source>
        <strain evidence="20 21">7-3A</strain>
    </source>
</reference>
<dbReference type="PRINTS" id="PR01836">
    <property type="entry name" value="MGATPASE"/>
</dbReference>
<evidence type="ECO:0000313" key="21">
    <source>
        <dbReference type="Proteomes" id="UP000594195"/>
    </source>
</evidence>
<keyword evidence="9 18" id="KW-0812">Transmembrane</keyword>
<dbReference type="InterPro" id="IPR018303">
    <property type="entry name" value="ATPase_P-typ_P_site"/>
</dbReference>
<keyword evidence="14 18" id="KW-1133">Transmembrane helix</keyword>
<dbReference type="SUPFAM" id="SSF81653">
    <property type="entry name" value="Calcium ATPase, transduction domain A"/>
    <property type="match status" value="1"/>
</dbReference>
<comment type="subcellular location">
    <subcellularLocation>
        <location evidence="2">Cell inner membrane</location>
        <topology evidence="2">Multi-pass membrane protein</topology>
    </subcellularLocation>
</comment>
<keyword evidence="15 18" id="KW-0472">Membrane</keyword>
<feature type="transmembrane region" description="Helical" evidence="18">
    <location>
        <begin position="837"/>
        <end position="861"/>
    </location>
</feature>
<dbReference type="PANTHER" id="PTHR42861">
    <property type="entry name" value="CALCIUM-TRANSPORTING ATPASE"/>
    <property type="match status" value="1"/>
</dbReference>
<dbReference type="SUPFAM" id="SSF56784">
    <property type="entry name" value="HAD-like"/>
    <property type="match status" value="1"/>
</dbReference>
<dbReference type="EC" id="7.2.2.14" evidence="4"/>
<dbReference type="Pfam" id="PF00689">
    <property type="entry name" value="Cation_ATPase_C"/>
    <property type="match status" value="1"/>
</dbReference>
<evidence type="ECO:0000313" key="20">
    <source>
        <dbReference type="EMBL" id="QOW08874.1"/>
    </source>
</evidence>
<dbReference type="Pfam" id="PF00690">
    <property type="entry name" value="Cation_ATPase_N"/>
    <property type="match status" value="1"/>
</dbReference>
<evidence type="ECO:0000256" key="8">
    <source>
        <dbReference type="ARBA" id="ARBA00022553"/>
    </source>
</evidence>
<keyword evidence="10" id="KW-0547">Nucleotide-binding</keyword>
<dbReference type="NCBIfam" id="NF011702">
    <property type="entry name" value="PRK15122.1"/>
    <property type="match status" value="1"/>
</dbReference>
<accession>A0A7M2Y5F4</accession>
<dbReference type="InterPro" id="IPR004014">
    <property type="entry name" value="ATPase_P-typ_cation-transptr_N"/>
</dbReference>
<dbReference type="GO" id="GO:0005524">
    <property type="term" value="F:ATP binding"/>
    <property type="evidence" value="ECO:0007669"/>
    <property type="project" value="UniProtKB-KW"/>
</dbReference>
<comment type="function">
    <text evidence="1">Mediates magnesium influx to the cytosol.</text>
</comment>
<evidence type="ECO:0000256" key="15">
    <source>
        <dbReference type="ARBA" id="ARBA00023136"/>
    </source>
</evidence>
<keyword evidence="11" id="KW-0067">ATP-binding</keyword>
<feature type="transmembrane region" description="Helical" evidence="18">
    <location>
        <begin position="873"/>
        <end position="895"/>
    </location>
</feature>
<dbReference type="SMART" id="SM00831">
    <property type="entry name" value="Cation_ATPase_N"/>
    <property type="match status" value="1"/>
</dbReference>
<dbReference type="InterPro" id="IPR008250">
    <property type="entry name" value="ATPase_P-typ_transduc_dom_A_sf"/>
</dbReference>
<dbReference type="InterPro" id="IPR036412">
    <property type="entry name" value="HAD-like_sf"/>
</dbReference>
<feature type="transmembrane region" description="Helical" evidence="18">
    <location>
        <begin position="80"/>
        <end position="102"/>
    </location>
</feature>
<evidence type="ECO:0000256" key="10">
    <source>
        <dbReference type="ARBA" id="ARBA00022741"/>
    </source>
</evidence>
<evidence type="ECO:0000256" key="17">
    <source>
        <dbReference type="ARBA" id="ARBA00047295"/>
    </source>
</evidence>
<dbReference type="NCBIfam" id="TIGR01524">
    <property type="entry name" value="ATPase-IIIB_Mg"/>
    <property type="match status" value="1"/>
</dbReference>
<evidence type="ECO:0000256" key="3">
    <source>
        <dbReference type="ARBA" id="ARBA00008746"/>
    </source>
</evidence>
<evidence type="ECO:0000256" key="7">
    <source>
        <dbReference type="ARBA" id="ARBA00022519"/>
    </source>
</evidence>
<dbReference type="Gene3D" id="2.70.150.10">
    <property type="entry name" value="Calcium-transporting ATPase, cytoplasmic transduction domain A"/>
    <property type="match status" value="1"/>
</dbReference>
<evidence type="ECO:0000256" key="2">
    <source>
        <dbReference type="ARBA" id="ARBA00004429"/>
    </source>
</evidence>
<dbReference type="CDD" id="cd02077">
    <property type="entry name" value="P-type_ATPase_Mg"/>
    <property type="match status" value="1"/>
</dbReference>
<name>A0A7M2Y5F4_9FLAO</name>
<dbReference type="Pfam" id="PF13246">
    <property type="entry name" value="Cation_ATPase"/>
    <property type="match status" value="1"/>
</dbReference>
<dbReference type="KEGG" id="kfa:Q73A0000_00190"/>
<dbReference type="SFLD" id="SFLDS00003">
    <property type="entry name" value="Haloacid_Dehalogenase"/>
    <property type="match status" value="1"/>
</dbReference>
<dbReference type="InterPro" id="IPR006415">
    <property type="entry name" value="P-type_ATPase_IIIB"/>
</dbReference>
<dbReference type="InterPro" id="IPR023214">
    <property type="entry name" value="HAD_sf"/>
</dbReference>
<sequence length="903" mass="100432">MLNLLNKKVTSRFASVDSTTANQLAANQLLEAAKADQQKLYTQLETTDEGLTNQQVLKKRSVYGINEIAHEKAPSWYIQLLGAFINPFNGVLFLIGAVSFFMDVIYAAPGDKDYKEVIVVVLMILTSVLLRFSQEFRSNKAAEQLKSMVKTTASVLRKDTGKIDVDIKELVPGDLISVSAGDMIPADIRILHSKDLFVGQSILTGEAMPVEKHDTSLADNSEKSSLDLENICFLGTNVVSGTARAIVVTTGNQTYFGSMSKSLVGKRAETSFEKGVNSVSWLLIKFMFVMVPLVFLINGIMKGNWLEAFMFGITIAVGLTPEMLPMIVTTNLAKGAVSMSKRKVVVKRLNAIQNIGAMDVLCTDKTGTLTLDKIVLQRHLNIHGIEDDEVFKWAYLNSFYQTGLKNLMDLAVLDYYQNHEHVHADLKLEEFKKIDEIPFDFNRRRMSVILEEKNGNHFLICKGAVEEMLSVCTRAIDPGADDQSQFFTDAIIPLDENLKNKIIEITDKLNEDGLRVLVIGVKESDARPLTYSIADECDLVLTGFIGFLDPAKPSASQAVLELQKLGITVKVLTGDNGIVTKKICREVGIPVTNVLLGNELEKMTDEDFNSKIDTISILAKLSPLQKSRVVKLLQTKGHTVGFMGDGINDASALRDADVGISVDTGVDIAKESADIILLEKDLMVLQDGVIYGRRTHGNIIKYIKMTASSNFGNMFSVLGASALLPFLPMLPIQILINNLLYDFSQISIPWDRMDPDYIQTPHKWDASGISKFMITIGPISSIFDYATFALMWFIFKANSPEHQSLFQTGWFVESLISQTLIVHMIRTRKIPFIQSWASAPVVALTSAIMAVGILIPFSPFATAFKMVPLPFSYFPWLLAILFSYCLLTQFVKTWFIKKYDQWL</sequence>
<dbReference type="Gene3D" id="3.40.50.1000">
    <property type="entry name" value="HAD superfamily/HAD-like"/>
    <property type="match status" value="1"/>
</dbReference>
<comment type="similarity">
    <text evidence="3">Belongs to the cation transport ATPase (P-type) (TC 3.A.3) family. Type IIIB subfamily.</text>
</comment>
<dbReference type="SFLD" id="SFLDG00002">
    <property type="entry name" value="C1.7:_P-type_atpase_like"/>
    <property type="match status" value="1"/>
</dbReference>
<keyword evidence="7" id="KW-0997">Cell inner membrane</keyword>
<evidence type="ECO:0000259" key="19">
    <source>
        <dbReference type="SMART" id="SM00831"/>
    </source>
</evidence>
<evidence type="ECO:0000256" key="12">
    <source>
        <dbReference type="ARBA" id="ARBA00022842"/>
    </source>
</evidence>
<dbReference type="Pfam" id="PF00122">
    <property type="entry name" value="E1-E2_ATPase"/>
    <property type="match status" value="1"/>
</dbReference>
<evidence type="ECO:0000256" key="18">
    <source>
        <dbReference type="SAM" id="Phobius"/>
    </source>
</evidence>
<evidence type="ECO:0000256" key="1">
    <source>
        <dbReference type="ARBA" id="ARBA00003954"/>
    </source>
</evidence>
<evidence type="ECO:0000256" key="16">
    <source>
        <dbReference type="ARBA" id="ARBA00029806"/>
    </source>
</evidence>
<evidence type="ECO:0000256" key="9">
    <source>
        <dbReference type="ARBA" id="ARBA00022692"/>
    </source>
</evidence>
<protein>
    <recommendedName>
        <fullName evidence="5">Magnesium-transporting ATPase, P-type 1</fullName>
        <ecNumber evidence="4">7.2.2.14</ecNumber>
    </recommendedName>
    <alternativeName>
        <fullName evidence="16">Mg(2+) transport ATPase, P-type 1</fullName>
    </alternativeName>
</protein>
<evidence type="ECO:0000256" key="14">
    <source>
        <dbReference type="ARBA" id="ARBA00022989"/>
    </source>
</evidence>
<dbReference type="NCBIfam" id="TIGR01494">
    <property type="entry name" value="ATPase_P-type"/>
    <property type="match status" value="2"/>
</dbReference>
<dbReference type="InterPro" id="IPR059000">
    <property type="entry name" value="ATPase_P-type_domA"/>
</dbReference>
<dbReference type="InterPro" id="IPR006068">
    <property type="entry name" value="ATPase_P-typ_cation-transptr_C"/>
</dbReference>
<evidence type="ECO:0000256" key="13">
    <source>
        <dbReference type="ARBA" id="ARBA00022967"/>
    </source>
</evidence>
<evidence type="ECO:0000256" key="6">
    <source>
        <dbReference type="ARBA" id="ARBA00022475"/>
    </source>
</evidence>
<dbReference type="InterPro" id="IPR023298">
    <property type="entry name" value="ATPase_P-typ_TM_dom_sf"/>
</dbReference>
<feature type="transmembrane region" description="Helical" evidence="18">
    <location>
        <begin position="114"/>
        <end position="132"/>
    </location>
</feature>
<keyword evidence="12" id="KW-0460">Magnesium</keyword>
<dbReference type="Proteomes" id="UP000594195">
    <property type="component" value="Chromosome"/>
</dbReference>